<name>A0A9Q0XEJ0_9SAUR</name>
<evidence type="ECO:0000256" key="1">
    <source>
        <dbReference type="SAM" id="MobiDB-lite"/>
    </source>
</evidence>
<evidence type="ECO:0000313" key="2">
    <source>
        <dbReference type="EMBL" id="KAJ7311385.1"/>
    </source>
</evidence>
<reference evidence="2" key="1">
    <citation type="journal article" date="2023" name="DNA Res.">
        <title>Chromosome-level genome assembly of Phrynocephalus forsythii using third-generation DNA sequencing and Hi-C analysis.</title>
        <authorList>
            <person name="Qi Y."/>
            <person name="Zhao W."/>
            <person name="Zhao Y."/>
            <person name="Niu C."/>
            <person name="Cao S."/>
            <person name="Zhang Y."/>
        </authorList>
    </citation>
    <scope>NUCLEOTIDE SEQUENCE</scope>
    <source>
        <tissue evidence="2">Muscle</tissue>
    </source>
</reference>
<accession>A0A9Q0XEJ0</accession>
<sequence length="134" mass="15308">MHKISVSTDLSRPATVLGLTSTDTQKESKSDIHLEGDQVPPEMLQELLWLFREEDRKFFSHKPEGGTPTGRRYESVQADEAEMKPRSMLMAEEIRTDPAPDNSHPQVQNMGQVTIQWKDGNVTNLYEDKHEEEA</sequence>
<dbReference type="Proteomes" id="UP001142489">
    <property type="component" value="Unassembled WGS sequence"/>
</dbReference>
<gene>
    <name evidence="2" type="ORF">JRQ81_007005</name>
</gene>
<organism evidence="2 3">
    <name type="scientific">Phrynocephalus forsythii</name>
    <dbReference type="NCBI Taxonomy" id="171643"/>
    <lineage>
        <taxon>Eukaryota</taxon>
        <taxon>Metazoa</taxon>
        <taxon>Chordata</taxon>
        <taxon>Craniata</taxon>
        <taxon>Vertebrata</taxon>
        <taxon>Euteleostomi</taxon>
        <taxon>Lepidosauria</taxon>
        <taxon>Squamata</taxon>
        <taxon>Bifurcata</taxon>
        <taxon>Unidentata</taxon>
        <taxon>Episquamata</taxon>
        <taxon>Toxicofera</taxon>
        <taxon>Iguania</taxon>
        <taxon>Acrodonta</taxon>
        <taxon>Agamidae</taxon>
        <taxon>Agaminae</taxon>
        <taxon>Phrynocephalus</taxon>
    </lineage>
</organism>
<feature type="region of interest" description="Disordered" evidence="1">
    <location>
        <begin position="59"/>
        <end position="83"/>
    </location>
</feature>
<comment type="caution">
    <text evidence="2">The sequence shown here is derived from an EMBL/GenBank/DDBJ whole genome shotgun (WGS) entry which is preliminary data.</text>
</comment>
<feature type="region of interest" description="Disordered" evidence="1">
    <location>
        <begin position="1"/>
        <end position="39"/>
    </location>
</feature>
<proteinExistence type="predicted"/>
<keyword evidence="3" id="KW-1185">Reference proteome</keyword>
<dbReference type="EMBL" id="JAPFRF010000014">
    <property type="protein sequence ID" value="KAJ7311385.1"/>
    <property type="molecule type" value="Genomic_DNA"/>
</dbReference>
<protein>
    <submittedName>
        <fullName evidence="2">Uncharacterized protein</fullName>
    </submittedName>
</protein>
<dbReference type="OrthoDB" id="9899510at2759"/>
<dbReference type="AlphaFoldDB" id="A0A9Q0XEJ0"/>
<feature type="compositionally biased region" description="Polar residues" evidence="1">
    <location>
        <begin position="1"/>
        <end position="10"/>
    </location>
</feature>
<feature type="compositionally biased region" description="Basic and acidic residues" evidence="1">
    <location>
        <begin position="24"/>
        <end position="36"/>
    </location>
</feature>
<evidence type="ECO:0000313" key="3">
    <source>
        <dbReference type="Proteomes" id="UP001142489"/>
    </source>
</evidence>